<reference evidence="7 8" key="1">
    <citation type="submission" date="2016-10" db="EMBL/GenBank/DDBJ databases">
        <authorList>
            <person name="de Groot N.N."/>
        </authorList>
    </citation>
    <scope>NUCLEOTIDE SEQUENCE [LARGE SCALE GENOMIC DNA]</scope>
    <source>
        <strain evidence="7 8">DSM 9236</strain>
    </source>
</reference>
<feature type="signal peptide" evidence="4">
    <location>
        <begin position="1"/>
        <end position="34"/>
    </location>
</feature>
<keyword evidence="8" id="KW-1185">Reference proteome</keyword>
<dbReference type="Gene3D" id="2.40.160.50">
    <property type="entry name" value="membrane protein fhac: a member of the omp85/tpsb transporter family"/>
    <property type="match status" value="1"/>
</dbReference>
<feature type="chain" id="PRO_5011715913" evidence="4">
    <location>
        <begin position="35"/>
        <end position="555"/>
    </location>
</feature>
<accession>A0A1I2DTV0</accession>
<dbReference type="STRING" id="1123323.SAMN05216245_1242"/>
<name>A0A1I2DTV0_9FIRM</name>
<keyword evidence="1" id="KW-0472">Membrane</keyword>
<organism evidence="7 8">
    <name type="scientific">Succiniclasticum ruminis DSM 9236</name>
    <dbReference type="NCBI Taxonomy" id="1123323"/>
    <lineage>
        <taxon>Bacteria</taxon>
        <taxon>Bacillati</taxon>
        <taxon>Bacillota</taxon>
        <taxon>Negativicutes</taxon>
        <taxon>Acidaminococcales</taxon>
        <taxon>Acidaminococcaceae</taxon>
        <taxon>Succiniclasticum</taxon>
    </lineage>
</organism>
<dbReference type="InterPro" id="IPR013686">
    <property type="entry name" value="Polypept-transport_assoc_ShlB"/>
</dbReference>
<dbReference type="Pfam" id="PF08479">
    <property type="entry name" value="POTRA_2"/>
    <property type="match status" value="1"/>
</dbReference>
<dbReference type="RefSeq" id="WP_218149584.1">
    <property type="nucleotide sequence ID" value="NZ_FONL01000024.1"/>
</dbReference>
<keyword evidence="2" id="KW-0812">Transmembrane</keyword>
<feature type="domain" description="Polypeptide-transport-associated ShlB-type" evidence="6">
    <location>
        <begin position="74"/>
        <end position="150"/>
    </location>
</feature>
<dbReference type="InterPro" id="IPR005565">
    <property type="entry name" value="Hemolysn_activator_HlyB_C"/>
</dbReference>
<dbReference type="InterPro" id="IPR051544">
    <property type="entry name" value="TPS_OM_transporter"/>
</dbReference>
<dbReference type="Pfam" id="PF03865">
    <property type="entry name" value="ShlB"/>
    <property type="match status" value="1"/>
</dbReference>
<evidence type="ECO:0000256" key="1">
    <source>
        <dbReference type="ARBA" id="ARBA00022452"/>
    </source>
</evidence>
<keyword evidence="4" id="KW-0732">Signal</keyword>
<keyword evidence="3" id="KW-0998">Cell outer membrane</keyword>
<dbReference type="PANTHER" id="PTHR34597:SF1">
    <property type="entry name" value="HEME_HEMOPEXIN TRANSPORTER PROTEIN HUXB"/>
    <property type="match status" value="1"/>
</dbReference>
<feature type="domain" description="Haemolysin activator HlyB C-terminal" evidence="5">
    <location>
        <begin position="212"/>
        <end position="514"/>
    </location>
</feature>
<dbReference type="AlphaFoldDB" id="A0A1I2DTV0"/>
<dbReference type="GO" id="GO:0008320">
    <property type="term" value="F:protein transmembrane transporter activity"/>
    <property type="evidence" value="ECO:0007669"/>
    <property type="project" value="TreeGrafter"/>
</dbReference>
<protein>
    <submittedName>
        <fullName evidence="7">Hemolysin activation/secretion protein</fullName>
    </submittedName>
</protein>
<keyword evidence="1" id="KW-1134">Transmembrane beta strand</keyword>
<dbReference type="Proteomes" id="UP000198896">
    <property type="component" value="Unassembled WGS sequence"/>
</dbReference>
<gene>
    <name evidence="7" type="ORF">SAMN05216245_1242</name>
</gene>
<dbReference type="EMBL" id="FONL01000024">
    <property type="protein sequence ID" value="SFE84104.1"/>
    <property type="molecule type" value="Genomic_DNA"/>
</dbReference>
<proteinExistence type="predicted"/>
<evidence type="ECO:0000256" key="3">
    <source>
        <dbReference type="ARBA" id="ARBA00023237"/>
    </source>
</evidence>
<dbReference type="PANTHER" id="PTHR34597">
    <property type="entry name" value="SLR1661 PROTEIN"/>
    <property type="match status" value="1"/>
</dbReference>
<evidence type="ECO:0000256" key="2">
    <source>
        <dbReference type="ARBA" id="ARBA00022692"/>
    </source>
</evidence>
<dbReference type="GO" id="GO:0046819">
    <property type="term" value="P:protein secretion by the type V secretion system"/>
    <property type="evidence" value="ECO:0007669"/>
    <property type="project" value="TreeGrafter"/>
</dbReference>
<evidence type="ECO:0000259" key="5">
    <source>
        <dbReference type="Pfam" id="PF03865"/>
    </source>
</evidence>
<evidence type="ECO:0000256" key="4">
    <source>
        <dbReference type="SAM" id="SignalP"/>
    </source>
</evidence>
<dbReference type="GO" id="GO:0098046">
    <property type="term" value="C:type V protein secretion system complex"/>
    <property type="evidence" value="ECO:0007669"/>
    <property type="project" value="TreeGrafter"/>
</dbReference>
<evidence type="ECO:0000313" key="8">
    <source>
        <dbReference type="Proteomes" id="UP000198896"/>
    </source>
</evidence>
<dbReference type="Gene3D" id="3.10.20.310">
    <property type="entry name" value="membrane protein fhac"/>
    <property type="match status" value="1"/>
</dbReference>
<evidence type="ECO:0000313" key="7">
    <source>
        <dbReference type="EMBL" id="SFE84104.1"/>
    </source>
</evidence>
<evidence type="ECO:0000259" key="6">
    <source>
        <dbReference type="Pfam" id="PF08479"/>
    </source>
</evidence>
<sequence length="555" mass="60403">MNKKNNHSIFSGHMLCTGGLALFCAVSFPLLAFAETAVPRPGESLEGSKLPKQSVSLENVDKGAGRQGAESVRFTLTDIRVEHEGIKVKDEDIAKITDKVVGREIGAEELNGAIGNVTRYIRAHGYPAAAAYIPEQTAVDGKLLVKVEPGRLGSIRLSNESKLKDSAAQRMLAGLKAGDIIHTRSLENALYNLRDLSGVEVFGVLSPGTETGTSDLTVRLLDDKKTSVILYSENYGSESAGRYRYGVQGEIRNLSGVGDRLNLGALFSNNHQHNYNVSYETTVGRSASKLGIGFSRADYELGNAFKELGAEGVANTYSIYGRTPLWNKADGSLAFTYGYDYRDIKDELTKFNVSWKKHSHVFHAGLDGMQRGPKSSLQYNATLYTGTLAPDSDMAETLAGLGKTKGHFTKGTVDVTAVQGLNKNFDVMLKLSGQKAANNLDSSEHIYLGGARGVRAYPQGEASGDEGILGTLELRYHTPVKGLTLSTYFDAGHVRIEKNEGDSMTLKGWGLGVSYSKPNDWFARFDYARRIGTDVNMSDDAKSRQRMWFIAGKVF</sequence>